<name>A0AAF0JM67_9EURY</name>
<dbReference type="EMBL" id="CP091092">
    <property type="protein sequence ID" value="WFN37524.1"/>
    <property type="molecule type" value="Genomic_DNA"/>
</dbReference>
<dbReference type="NCBIfam" id="TIGR00451">
    <property type="entry name" value="unchar_dom_2"/>
    <property type="match status" value="1"/>
</dbReference>
<evidence type="ECO:0000313" key="2">
    <source>
        <dbReference type="EMBL" id="WFN37524.1"/>
    </source>
</evidence>
<dbReference type="SUPFAM" id="SSF88697">
    <property type="entry name" value="PUA domain-like"/>
    <property type="match status" value="1"/>
</dbReference>
<dbReference type="InterPro" id="IPR002500">
    <property type="entry name" value="PAPS_reduct_dom"/>
</dbReference>
<gene>
    <name evidence="2" type="ORF">L1994_03815</name>
</gene>
<dbReference type="Proteomes" id="UP001218895">
    <property type="component" value="Chromosome"/>
</dbReference>
<dbReference type="GO" id="GO:0003824">
    <property type="term" value="F:catalytic activity"/>
    <property type="evidence" value="ECO:0007669"/>
    <property type="project" value="InterPro"/>
</dbReference>
<dbReference type="Pfam" id="PF01507">
    <property type="entry name" value="PAPS_reduct"/>
    <property type="match status" value="1"/>
</dbReference>
<dbReference type="CDD" id="cd07953">
    <property type="entry name" value="PUA"/>
    <property type="match status" value="1"/>
</dbReference>
<dbReference type="SUPFAM" id="SSF52402">
    <property type="entry name" value="Adenine nucleotide alpha hydrolases-like"/>
    <property type="match status" value="1"/>
</dbReference>
<dbReference type="CDD" id="cd23947">
    <property type="entry name" value="PAPS_reductase-like_YbdN"/>
    <property type="match status" value="1"/>
</dbReference>
<dbReference type="KEGG" id="manq:L1994_03815"/>
<dbReference type="PANTHER" id="PTHR43196:SF2">
    <property type="entry name" value="PHOSPHOADENOSINE PHOSPHOSULFATE REDUCTASE"/>
    <property type="match status" value="1"/>
</dbReference>
<organism evidence="2 3">
    <name type="scientific">Methanomicrobium antiquum</name>
    <dbReference type="NCBI Taxonomy" id="487686"/>
    <lineage>
        <taxon>Archaea</taxon>
        <taxon>Methanobacteriati</taxon>
        <taxon>Methanobacteriota</taxon>
        <taxon>Stenosarchaea group</taxon>
        <taxon>Methanomicrobia</taxon>
        <taxon>Methanomicrobiales</taxon>
        <taxon>Methanomicrobiaceae</taxon>
        <taxon>Methanomicrobium</taxon>
    </lineage>
</organism>
<feature type="domain" description="PUA" evidence="1">
    <location>
        <begin position="123"/>
        <end position="199"/>
    </location>
</feature>
<reference evidence="2" key="1">
    <citation type="submission" date="2022-01" db="EMBL/GenBank/DDBJ databases">
        <title>Complete genome of Methanomicrobium antiquum DSM 21220.</title>
        <authorList>
            <person name="Chen S.-C."/>
            <person name="You Y.-T."/>
            <person name="Zhou Y.-Z."/>
            <person name="Lai M.-C."/>
        </authorList>
    </citation>
    <scope>NUCLEOTIDE SEQUENCE</scope>
    <source>
        <strain evidence="2">DSM 21220</strain>
    </source>
</reference>
<dbReference type="InterPro" id="IPR050128">
    <property type="entry name" value="Sulfate_adenylyltrnsfr_sub2"/>
</dbReference>
<evidence type="ECO:0000313" key="3">
    <source>
        <dbReference type="Proteomes" id="UP001218895"/>
    </source>
</evidence>
<dbReference type="InterPro" id="IPR036974">
    <property type="entry name" value="PUA_sf"/>
</dbReference>
<dbReference type="InterPro" id="IPR014729">
    <property type="entry name" value="Rossmann-like_a/b/a_fold"/>
</dbReference>
<dbReference type="GeneID" id="79949495"/>
<dbReference type="Gene3D" id="3.40.50.620">
    <property type="entry name" value="HUPs"/>
    <property type="match status" value="1"/>
</dbReference>
<evidence type="ECO:0000259" key="1">
    <source>
        <dbReference type="SMART" id="SM00359"/>
    </source>
</evidence>
<proteinExistence type="predicted"/>
<dbReference type="InterPro" id="IPR002478">
    <property type="entry name" value="PUA"/>
</dbReference>
<sequence>MSKAFLGKLVLNWCDECHTPVLGKKCSCGSKTRAVLLTPPGDIRPAFKADIDHINSLYENQFGKKLIPKGHIVILNKIPDVDRMEEVVMGGAVICAYRYIPSEKRWELLPRVHASKYAIPKRKFVVADDGAIDSIKTGSSVLAPGLVDIEESVLKDDEVFILSKAGECIAVGRARENASDAKLMERGSIVRTRKTKPDICIPGEASWEKAIEANRIILENVETEAVGFVKSVVSKNPDLLCNVSYSGGKDSLATLLIVLKAIGKVPVLFSDTGLEFPETYKNIEDVVEKYGLEIIKTGAGEKFWETFEVEGPPAVDVRWCCSVCKLMPVKEIITEKWGECLSFIGQRKYESLARMKSPRVWRNFKVQVQLSAAPIQHWTALHVFLYLFKENAPYNVLYEQRIDRIGCFMCPSSDLASFEIIKAEYPDLWEIWEKKLQIWAEKNNLSEEWIKNAEWRKRGGEDDTSNYS</sequence>
<accession>A0AAF0JM67</accession>
<dbReference type="GO" id="GO:0003723">
    <property type="term" value="F:RNA binding"/>
    <property type="evidence" value="ECO:0007669"/>
    <property type="project" value="InterPro"/>
</dbReference>
<dbReference type="RefSeq" id="WP_278100364.1">
    <property type="nucleotide sequence ID" value="NZ_CP091092.1"/>
</dbReference>
<dbReference type="PROSITE" id="PS50890">
    <property type="entry name" value="PUA"/>
    <property type="match status" value="1"/>
</dbReference>
<dbReference type="PANTHER" id="PTHR43196">
    <property type="entry name" value="SULFATE ADENYLYLTRANSFERASE SUBUNIT 2"/>
    <property type="match status" value="1"/>
</dbReference>
<dbReference type="InterPro" id="IPR004521">
    <property type="entry name" value="Uncharacterised_CHP00451"/>
</dbReference>
<protein>
    <submittedName>
        <fullName evidence="2">Phosphoadenosine phosphosulfate reductase family protein</fullName>
    </submittedName>
</protein>
<dbReference type="AlphaFoldDB" id="A0AAF0JM67"/>
<dbReference type="InterPro" id="IPR015947">
    <property type="entry name" value="PUA-like_sf"/>
</dbReference>
<dbReference type="Pfam" id="PF01472">
    <property type="entry name" value="PUA"/>
    <property type="match status" value="1"/>
</dbReference>
<dbReference type="Gene3D" id="2.30.130.10">
    <property type="entry name" value="PUA domain"/>
    <property type="match status" value="1"/>
</dbReference>
<keyword evidence="3" id="KW-1185">Reference proteome</keyword>
<dbReference type="SMART" id="SM00359">
    <property type="entry name" value="PUA"/>
    <property type="match status" value="1"/>
</dbReference>